<protein>
    <submittedName>
        <fullName evidence="7">Cupredoxin</fullName>
    </submittedName>
</protein>
<dbReference type="Proteomes" id="UP000812287">
    <property type="component" value="Unassembled WGS sequence"/>
</dbReference>
<name>A0A9P7VMM0_9AGAR</name>
<dbReference type="Gene3D" id="2.60.40.420">
    <property type="entry name" value="Cupredoxins - blue copper proteins"/>
    <property type="match status" value="1"/>
</dbReference>
<dbReference type="RefSeq" id="XP_043036820.1">
    <property type="nucleotide sequence ID" value="XM_043180562.1"/>
</dbReference>
<sequence length="70" mass="7750">MTKSTTIHWLGIFQRGTNYAGGVASVTQCPITTGSSFLYDFPIPDRAGTFWYHSNLSIQYCDGLRGPFVV</sequence>
<evidence type="ECO:0000256" key="2">
    <source>
        <dbReference type="ARBA" id="ARBA00022723"/>
    </source>
</evidence>
<dbReference type="GeneID" id="66102858"/>
<dbReference type="InterPro" id="IPR008972">
    <property type="entry name" value="Cupredoxin"/>
</dbReference>
<keyword evidence="8" id="KW-1185">Reference proteome</keyword>
<keyword evidence="3" id="KW-0560">Oxidoreductase</keyword>
<dbReference type="GO" id="GO:0016491">
    <property type="term" value="F:oxidoreductase activity"/>
    <property type="evidence" value="ECO:0007669"/>
    <property type="project" value="UniProtKB-KW"/>
</dbReference>
<dbReference type="InterPro" id="IPR011707">
    <property type="entry name" value="Cu-oxidase-like_N"/>
</dbReference>
<comment type="caution">
    <text evidence="7">The sequence shown here is derived from an EMBL/GenBank/DDBJ whole genome shotgun (WGS) entry which is preliminary data.</text>
</comment>
<evidence type="ECO:0000313" key="8">
    <source>
        <dbReference type="Proteomes" id="UP000812287"/>
    </source>
</evidence>
<dbReference type="PANTHER" id="PTHR11709:SF511">
    <property type="entry name" value="LACCASE"/>
    <property type="match status" value="1"/>
</dbReference>
<keyword evidence="5" id="KW-0325">Glycoprotein</keyword>
<dbReference type="PANTHER" id="PTHR11709">
    <property type="entry name" value="MULTI-COPPER OXIDASE"/>
    <property type="match status" value="1"/>
</dbReference>
<accession>A0A9P7VMM0</accession>
<comment type="similarity">
    <text evidence="1">Belongs to the multicopper oxidase family.</text>
</comment>
<evidence type="ECO:0000256" key="4">
    <source>
        <dbReference type="ARBA" id="ARBA00023008"/>
    </source>
</evidence>
<reference evidence="7" key="1">
    <citation type="submission" date="2020-11" db="EMBL/GenBank/DDBJ databases">
        <title>Adaptations for nitrogen fixation in a non-lichenized fungal sporocarp promotes dispersal by wood-feeding termites.</title>
        <authorList>
            <consortium name="DOE Joint Genome Institute"/>
            <person name="Koch R.A."/>
            <person name="Yoon G."/>
            <person name="Arayal U."/>
            <person name="Lail K."/>
            <person name="Amirebrahimi M."/>
            <person name="Labutti K."/>
            <person name="Lipzen A."/>
            <person name="Riley R."/>
            <person name="Barry K."/>
            <person name="Henrissat B."/>
            <person name="Grigoriev I.V."/>
            <person name="Herr J.R."/>
            <person name="Aime M.C."/>
        </authorList>
    </citation>
    <scope>NUCLEOTIDE SEQUENCE</scope>
    <source>
        <strain evidence="7">MCA 3950</strain>
    </source>
</reference>
<proteinExistence type="inferred from homology"/>
<dbReference type="OrthoDB" id="2121828at2759"/>
<dbReference type="SUPFAM" id="SSF49503">
    <property type="entry name" value="Cupredoxins"/>
    <property type="match status" value="1"/>
</dbReference>
<evidence type="ECO:0000313" key="7">
    <source>
        <dbReference type="EMBL" id="KAG7443320.1"/>
    </source>
</evidence>
<organism evidence="7 8">
    <name type="scientific">Guyanagaster necrorhizus</name>
    <dbReference type="NCBI Taxonomy" id="856835"/>
    <lineage>
        <taxon>Eukaryota</taxon>
        <taxon>Fungi</taxon>
        <taxon>Dikarya</taxon>
        <taxon>Basidiomycota</taxon>
        <taxon>Agaricomycotina</taxon>
        <taxon>Agaricomycetes</taxon>
        <taxon>Agaricomycetidae</taxon>
        <taxon>Agaricales</taxon>
        <taxon>Marasmiineae</taxon>
        <taxon>Physalacriaceae</taxon>
        <taxon>Guyanagaster</taxon>
    </lineage>
</organism>
<dbReference type="PROSITE" id="PS00079">
    <property type="entry name" value="MULTICOPPER_OXIDASE1"/>
    <property type="match status" value="1"/>
</dbReference>
<dbReference type="Pfam" id="PF07732">
    <property type="entry name" value="Cu-oxidase_3"/>
    <property type="match status" value="1"/>
</dbReference>
<dbReference type="EMBL" id="MU250546">
    <property type="protein sequence ID" value="KAG7443320.1"/>
    <property type="molecule type" value="Genomic_DNA"/>
</dbReference>
<dbReference type="InterPro" id="IPR033138">
    <property type="entry name" value="Cu_oxidase_CS"/>
</dbReference>
<dbReference type="AlphaFoldDB" id="A0A9P7VMM0"/>
<feature type="domain" description="Plastocyanin-like" evidence="6">
    <location>
        <begin position="2"/>
        <end position="70"/>
    </location>
</feature>
<keyword evidence="2" id="KW-0479">Metal-binding</keyword>
<evidence type="ECO:0000256" key="3">
    <source>
        <dbReference type="ARBA" id="ARBA00023002"/>
    </source>
</evidence>
<evidence type="ECO:0000256" key="5">
    <source>
        <dbReference type="ARBA" id="ARBA00023180"/>
    </source>
</evidence>
<keyword evidence="4" id="KW-0186">Copper</keyword>
<evidence type="ECO:0000259" key="6">
    <source>
        <dbReference type="Pfam" id="PF07732"/>
    </source>
</evidence>
<dbReference type="InterPro" id="IPR045087">
    <property type="entry name" value="Cu-oxidase_fam"/>
</dbReference>
<evidence type="ECO:0000256" key="1">
    <source>
        <dbReference type="ARBA" id="ARBA00010609"/>
    </source>
</evidence>
<dbReference type="GO" id="GO:0005507">
    <property type="term" value="F:copper ion binding"/>
    <property type="evidence" value="ECO:0007669"/>
    <property type="project" value="InterPro"/>
</dbReference>
<gene>
    <name evidence="7" type="ORF">BT62DRAFT_340627</name>
</gene>